<organism evidence="2 3">
    <name type="scientific">Zizania palustris</name>
    <name type="common">Northern wild rice</name>
    <dbReference type="NCBI Taxonomy" id="103762"/>
    <lineage>
        <taxon>Eukaryota</taxon>
        <taxon>Viridiplantae</taxon>
        <taxon>Streptophyta</taxon>
        <taxon>Embryophyta</taxon>
        <taxon>Tracheophyta</taxon>
        <taxon>Spermatophyta</taxon>
        <taxon>Magnoliopsida</taxon>
        <taxon>Liliopsida</taxon>
        <taxon>Poales</taxon>
        <taxon>Poaceae</taxon>
        <taxon>BOP clade</taxon>
        <taxon>Oryzoideae</taxon>
        <taxon>Oryzeae</taxon>
        <taxon>Zizaniinae</taxon>
        <taxon>Zizania</taxon>
    </lineage>
</organism>
<evidence type="ECO:0000313" key="3">
    <source>
        <dbReference type="Proteomes" id="UP000729402"/>
    </source>
</evidence>
<name>A0A8J5W115_ZIZPA</name>
<dbReference type="EMBL" id="JAAALK010000085">
    <property type="protein sequence ID" value="KAG8083461.1"/>
    <property type="molecule type" value="Genomic_DNA"/>
</dbReference>
<protein>
    <submittedName>
        <fullName evidence="2">Uncharacterized protein</fullName>
    </submittedName>
</protein>
<sequence>MTALDSGGVGPSGSDIWIILASSRFGPSGSRARTPLAPTGETASGSVGEAHATSTCPGASVSSIGTSSAPSWAGDLISAIECPLSSHTTKALISSAKASYDARYASDSSSDGMRLWRGEGDFKWAKDFGLRATFFDGVFKMLEVPTSAFLFLGTDSATLKFGRGWGSIPSAHHTLLNLSLDPTSSSLRSLSTAVGALTNFSAT</sequence>
<reference evidence="2" key="2">
    <citation type="submission" date="2021-02" db="EMBL/GenBank/DDBJ databases">
        <authorList>
            <person name="Kimball J.A."/>
            <person name="Haas M.W."/>
            <person name="Macchietto M."/>
            <person name="Kono T."/>
            <person name="Duquette J."/>
            <person name="Shao M."/>
        </authorList>
    </citation>
    <scope>NUCLEOTIDE SEQUENCE</scope>
    <source>
        <tissue evidence="2">Fresh leaf tissue</tissue>
    </source>
</reference>
<comment type="caution">
    <text evidence="2">The sequence shown here is derived from an EMBL/GenBank/DDBJ whole genome shotgun (WGS) entry which is preliminary data.</text>
</comment>
<keyword evidence="3" id="KW-1185">Reference proteome</keyword>
<feature type="region of interest" description="Disordered" evidence="1">
    <location>
        <begin position="27"/>
        <end position="54"/>
    </location>
</feature>
<reference evidence="2" key="1">
    <citation type="journal article" date="2021" name="bioRxiv">
        <title>Whole Genome Assembly and Annotation of Northern Wild Rice, Zizania palustris L., Supports a Whole Genome Duplication in the Zizania Genus.</title>
        <authorList>
            <person name="Haas M."/>
            <person name="Kono T."/>
            <person name="Macchietto M."/>
            <person name="Millas R."/>
            <person name="McGilp L."/>
            <person name="Shao M."/>
            <person name="Duquette J."/>
            <person name="Hirsch C.N."/>
            <person name="Kimball J."/>
        </authorList>
    </citation>
    <scope>NUCLEOTIDE SEQUENCE</scope>
    <source>
        <tissue evidence="2">Fresh leaf tissue</tissue>
    </source>
</reference>
<proteinExistence type="predicted"/>
<evidence type="ECO:0000256" key="1">
    <source>
        <dbReference type="SAM" id="MobiDB-lite"/>
    </source>
</evidence>
<dbReference type="AlphaFoldDB" id="A0A8J5W115"/>
<accession>A0A8J5W115</accession>
<dbReference type="Proteomes" id="UP000729402">
    <property type="component" value="Unassembled WGS sequence"/>
</dbReference>
<evidence type="ECO:0000313" key="2">
    <source>
        <dbReference type="EMBL" id="KAG8083461.1"/>
    </source>
</evidence>
<gene>
    <name evidence="2" type="ORF">GUJ93_ZPchr0015g6721</name>
</gene>